<name>A0A7W5B1N7_9BACL</name>
<organism evidence="1 2">
    <name type="scientific">Paenibacillus phyllosphaerae</name>
    <dbReference type="NCBI Taxonomy" id="274593"/>
    <lineage>
        <taxon>Bacteria</taxon>
        <taxon>Bacillati</taxon>
        <taxon>Bacillota</taxon>
        <taxon>Bacilli</taxon>
        <taxon>Bacillales</taxon>
        <taxon>Paenibacillaceae</taxon>
        <taxon>Paenibacillus</taxon>
    </lineage>
</organism>
<accession>A0A7W5B1N7</accession>
<dbReference type="RefSeq" id="WP_183602883.1">
    <property type="nucleotide sequence ID" value="NZ_JACHXK010000014.1"/>
</dbReference>
<evidence type="ECO:0000313" key="1">
    <source>
        <dbReference type="EMBL" id="MBB3112773.1"/>
    </source>
</evidence>
<reference evidence="1 2" key="1">
    <citation type="submission" date="2020-08" db="EMBL/GenBank/DDBJ databases">
        <title>Genomic Encyclopedia of Type Strains, Phase III (KMG-III): the genomes of soil and plant-associated and newly described type strains.</title>
        <authorList>
            <person name="Whitman W."/>
        </authorList>
    </citation>
    <scope>NUCLEOTIDE SEQUENCE [LARGE SCALE GENOMIC DNA]</scope>
    <source>
        <strain evidence="1 2">CECT 5862</strain>
    </source>
</reference>
<gene>
    <name evidence="1" type="ORF">FHS18_004875</name>
</gene>
<dbReference type="Gene3D" id="3.40.50.720">
    <property type="entry name" value="NAD(P)-binding Rossmann-like Domain"/>
    <property type="match status" value="1"/>
</dbReference>
<proteinExistence type="predicted"/>
<keyword evidence="2" id="KW-1185">Reference proteome</keyword>
<sequence>MLVVHPGWMKSYMSGEFNEEAAITTEQAAAGIASLIRDYKAETTEREHPAFRDYSGSEMSWT</sequence>
<dbReference type="AlphaFoldDB" id="A0A7W5B1N7"/>
<dbReference type="EMBL" id="JACHXK010000014">
    <property type="protein sequence ID" value="MBB3112773.1"/>
    <property type="molecule type" value="Genomic_DNA"/>
</dbReference>
<comment type="caution">
    <text evidence="1">The sequence shown here is derived from an EMBL/GenBank/DDBJ whole genome shotgun (WGS) entry which is preliminary data.</text>
</comment>
<protein>
    <recommendedName>
        <fullName evidence="3">Short chain dehydrogenase</fullName>
    </recommendedName>
</protein>
<dbReference type="SUPFAM" id="SSF51735">
    <property type="entry name" value="NAD(P)-binding Rossmann-fold domains"/>
    <property type="match status" value="1"/>
</dbReference>
<evidence type="ECO:0008006" key="3">
    <source>
        <dbReference type="Google" id="ProtNLM"/>
    </source>
</evidence>
<dbReference type="InterPro" id="IPR036291">
    <property type="entry name" value="NAD(P)-bd_dom_sf"/>
</dbReference>
<evidence type="ECO:0000313" key="2">
    <source>
        <dbReference type="Proteomes" id="UP000570361"/>
    </source>
</evidence>
<dbReference type="Proteomes" id="UP000570361">
    <property type="component" value="Unassembled WGS sequence"/>
</dbReference>